<evidence type="ECO:0000313" key="12">
    <source>
        <dbReference type="Proteomes" id="UP000322245"/>
    </source>
</evidence>
<keyword evidence="12" id="KW-1185">Reference proteome</keyword>
<dbReference type="InterPro" id="IPR042452">
    <property type="entry name" value="ZPR1_Znf1/2"/>
</dbReference>
<feature type="region of interest" description="Disordered" evidence="9">
    <location>
        <begin position="566"/>
        <end position="598"/>
    </location>
</feature>
<evidence type="ECO:0000256" key="4">
    <source>
        <dbReference type="ARBA" id="ARBA00022737"/>
    </source>
</evidence>
<evidence type="ECO:0000313" key="11">
    <source>
        <dbReference type="EMBL" id="TYJ55974.1"/>
    </source>
</evidence>
<feature type="compositionally biased region" description="Basic and acidic residues" evidence="9">
    <location>
        <begin position="577"/>
        <end position="598"/>
    </location>
</feature>
<protein>
    <recommendedName>
        <fullName evidence="10">Rab-GAP TBC domain-containing protein</fullName>
    </recommendedName>
</protein>
<dbReference type="Gene3D" id="2.20.25.420">
    <property type="entry name" value="ZPR1, zinc finger domain"/>
    <property type="match status" value="2"/>
</dbReference>
<dbReference type="NCBIfam" id="TIGR00310">
    <property type="entry name" value="ZPR1_znf"/>
    <property type="match status" value="2"/>
</dbReference>
<dbReference type="Gene3D" id="2.60.120.1040">
    <property type="entry name" value="ZPR1, A/B domain"/>
    <property type="match status" value="2"/>
</dbReference>
<dbReference type="PANTHER" id="PTHR10876">
    <property type="entry name" value="ZINC FINGER PROTEIN ZPR1"/>
    <property type="match status" value="1"/>
</dbReference>
<evidence type="ECO:0000256" key="6">
    <source>
        <dbReference type="ARBA" id="ARBA00022833"/>
    </source>
</evidence>
<name>A0A5D3AZR2_9TREE</name>
<proteinExistence type="inferred from homology"/>
<dbReference type="InterPro" id="IPR056180">
    <property type="entry name" value="ZPR1_jr_dom"/>
</dbReference>
<dbReference type="InterPro" id="IPR004457">
    <property type="entry name" value="Znf_ZPR1"/>
</dbReference>
<dbReference type="InterPro" id="IPR042451">
    <property type="entry name" value="ZPR1_A/B_dom"/>
</dbReference>
<dbReference type="Proteomes" id="UP000322245">
    <property type="component" value="Unassembled WGS sequence"/>
</dbReference>
<feature type="domain" description="Rab-GAP TBC" evidence="10">
    <location>
        <begin position="30"/>
        <end position="325"/>
    </location>
</feature>
<dbReference type="SMART" id="SM00164">
    <property type="entry name" value="TBC"/>
    <property type="match status" value="1"/>
</dbReference>
<evidence type="ECO:0000256" key="8">
    <source>
        <dbReference type="ARBA" id="ARBA00054139"/>
    </source>
</evidence>
<comment type="caution">
    <text evidence="11">The sequence shown here is derived from an EMBL/GenBank/DDBJ whole genome shotgun (WGS) entry which is preliminary data.</text>
</comment>
<evidence type="ECO:0000256" key="5">
    <source>
        <dbReference type="ARBA" id="ARBA00022771"/>
    </source>
</evidence>
<dbReference type="GO" id="GO:0005634">
    <property type="term" value="C:nucleus"/>
    <property type="evidence" value="ECO:0007669"/>
    <property type="project" value="UniProtKB-SubCell"/>
</dbReference>
<dbReference type="EMBL" id="NIDF01000031">
    <property type="protein sequence ID" value="TYJ55974.1"/>
    <property type="molecule type" value="Genomic_DNA"/>
</dbReference>
<feature type="region of interest" description="Disordered" evidence="9">
    <location>
        <begin position="121"/>
        <end position="168"/>
    </location>
</feature>
<evidence type="ECO:0000256" key="3">
    <source>
        <dbReference type="ARBA" id="ARBA00022723"/>
    </source>
</evidence>
<dbReference type="SUPFAM" id="SSF47923">
    <property type="entry name" value="Ypt/Rab-GAP domain of gyp1p"/>
    <property type="match status" value="1"/>
</dbReference>
<keyword evidence="7" id="KW-0539">Nucleus</keyword>
<dbReference type="Pfam" id="PF03367">
    <property type="entry name" value="Zn_ribbon_ZPR1"/>
    <property type="match status" value="2"/>
</dbReference>
<comment type="similarity">
    <text evidence="2">Belongs to the ZPR1 family.</text>
</comment>
<keyword evidence="4" id="KW-0677">Repeat</keyword>
<dbReference type="FunFam" id="2.20.25.420:FF:000002">
    <property type="entry name" value="Zinc finger protein ZPR1"/>
    <property type="match status" value="1"/>
</dbReference>
<evidence type="ECO:0000259" key="10">
    <source>
        <dbReference type="PROSITE" id="PS50086"/>
    </source>
</evidence>
<accession>A0A5D3AZR2</accession>
<gene>
    <name evidence="11" type="ORF">B9479_003359</name>
</gene>
<keyword evidence="3" id="KW-0479">Metal-binding</keyword>
<comment type="subcellular location">
    <subcellularLocation>
        <location evidence="1">Nucleus</location>
    </subcellularLocation>
</comment>
<dbReference type="FunFam" id="2.60.120.1040:FF:000001">
    <property type="entry name" value="Zinc finger protein ZPR1"/>
    <property type="match status" value="1"/>
</dbReference>
<dbReference type="Gene3D" id="1.10.472.80">
    <property type="entry name" value="Ypt/Rab-GAP domain of gyp1p, domain 3"/>
    <property type="match status" value="1"/>
</dbReference>
<dbReference type="PROSITE" id="PS50086">
    <property type="entry name" value="TBC_RABGAP"/>
    <property type="match status" value="1"/>
</dbReference>
<dbReference type="InterPro" id="IPR040141">
    <property type="entry name" value="ZPR1"/>
</dbReference>
<dbReference type="FunFam" id="1.10.472.80:FF:000054">
    <property type="entry name" value="Chromosome 16, whole genome shotgun sequence"/>
    <property type="match status" value="1"/>
</dbReference>
<dbReference type="GO" id="GO:0008270">
    <property type="term" value="F:zinc ion binding"/>
    <property type="evidence" value="ECO:0007669"/>
    <property type="project" value="UniProtKB-KW"/>
</dbReference>
<dbReference type="Pfam" id="PF00566">
    <property type="entry name" value="RabGAP-TBC"/>
    <property type="match status" value="1"/>
</dbReference>
<keyword evidence="5" id="KW-0863">Zinc-finger</keyword>
<dbReference type="AlphaFoldDB" id="A0A5D3AZR2"/>
<evidence type="ECO:0000256" key="7">
    <source>
        <dbReference type="ARBA" id="ARBA00023242"/>
    </source>
</evidence>
<evidence type="ECO:0000256" key="9">
    <source>
        <dbReference type="SAM" id="MobiDB-lite"/>
    </source>
</evidence>
<keyword evidence="6" id="KW-0862">Zinc</keyword>
<evidence type="ECO:0000256" key="1">
    <source>
        <dbReference type="ARBA" id="ARBA00004123"/>
    </source>
</evidence>
<comment type="function">
    <text evidence="8">Acts as a protein folding chaperone for elongation factor 1-alpha.</text>
</comment>
<dbReference type="PANTHER" id="PTHR10876:SF0">
    <property type="entry name" value="ZINC FINGER PROTEIN ZPR1"/>
    <property type="match status" value="1"/>
</dbReference>
<sequence>MSTILQDWIDLLNAEQYVQGDKLRENSRHGVAAPIRGEVWLYLLNVLSEDKTSEITSLMSLNTSYQSLPSSIPPHLTSLLTQAALAHHTKRFRNETYADLITAITAEPPVAKDPRIMSRAGTLGTVKPAADGRSSRASPKIGSEHHTMPPPPVSLLPHPSAEEPEALSTIRSQLSRILPKPPSAPPSRHGFLSLLEEVLGKFWNAENMNGRDDSYRRDEAGEYEGSEKDWVYLATPFACCLSKPVGVFLGFRALMERLRSFPPLPIRLASFLTLFRQALPELHAYCEDEQVPYVQVALSWMTTLLAKEMWLGDVLRLWDTYLAADDMFELHCYVCVSILSTCKETLEELDGSEARLVLLDLPPLDVDRLLQDAANLRVAFPLPRPVQEDCRIGAMATEQKENLFPTLGDVADRTGAGEGEEDDGQMQEIESLCMRCHENGATRLLLTSIPYFKEIIVSSFRCDHCGFRDTEIQSAGEIQPKGVSYTVHLLSRADLDRQIVKSNWATITIPDIQLTIPPGRGQINTVEGVIRDTVRDLNISQPVRRVMDPETAGKIDTLLEKLRVAIDMEDDEDEDGGVGRDDEDEKRAYQESKPHEEKPFVPFSMIVDDPSGNSYFQFKGSQSDAQWNMRAYPRTFDQNVSLGLVAANEDGEKQEEPVVAEDHKLGSVDEFEAKRKQLMAREDGTVVPDEVFTFPATCSSCGHPLETRMQQVNIPYFQDIIIMASNCSACGYRDNEVKSGGSIAPRGKRITLKVEDEEDLSRDMLKSDTAGLEIPEIDLVLQPGTLGGRFTTLEGLLNEIYTELSTKVFRTGDSLTSGLGQISKEAGSEERNFEDFLKGLKDCMGARRPFTLIVDDPVSNSYLQNLFAPDADPNMTIEEYDRTFEQNDDLGLNDMVLEGYNEDVKDSSA</sequence>
<dbReference type="InterPro" id="IPR035969">
    <property type="entry name" value="Rab-GAP_TBC_sf"/>
</dbReference>
<dbReference type="FunFam" id="2.20.25.420:FF:000001">
    <property type="entry name" value="Zinc finger protein ZPR1"/>
    <property type="match status" value="1"/>
</dbReference>
<organism evidence="11 12">
    <name type="scientific">Cryptococcus floricola</name>
    <dbReference type="NCBI Taxonomy" id="2591691"/>
    <lineage>
        <taxon>Eukaryota</taxon>
        <taxon>Fungi</taxon>
        <taxon>Dikarya</taxon>
        <taxon>Basidiomycota</taxon>
        <taxon>Agaricomycotina</taxon>
        <taxon>Tremellomycetes</taxon>
        <taxon>Tremellales</taxon>
        <taxon>Cryptococcaceae</taxon>
        <taxon>Cryptococcus</taxon>
    </lineage>
</organism>
<dbReference type="InterPro" id="IPR000195">
    <property type="entry name" value="Rab-GAP-TBC_dom"/>
</dbReference>
<dbReference type="SMART" id="SM00709">
    <property type="entry name" value="Zpr1"/>
    <property type="match status" value="2"/>
</dbReference>
<evidence type="ECO:0000256" key="2">
    <source>
        <dbReference type="ARBA" id="ARBA00008354"/>
    </source>
</evidence>
<dbReference type="Pfam" id="PF22794">
    <property type="entry name" value="jr-ZPR1"/>
    <property type="match status" value="2"/>
</dbReference>
<feature type="compositionally biased region" description="Acidic residues" evidence="9">
    <location>
        <begin position="567"/>
        <end position="576"/>
    </location>
</feature>
<reference evidence="11 12" key="1">
    <citation type="submission" date="2017-05" db="EMBL/GenBank/DDBJ databases">
        <title>The Genome Sequence of Tsuchiyaea wingfieldii DSM 27421.</title>
        <authorList>
            <person name="Cuomo C."/>
            <person name="Passer A."/>
            <person name="Billmyre B."/>
            <person name="Heitman J."/>
        </authorList>
    </citation>
    <scope>NUCLEOTIDE SEQUENCE [LARGE SCALE GENOMIC DNA]</scope>
    <source>
        <strain evidence="11 12">DSM 27421</strain>
    </source>
</reference>